<comment type="subcellular location">
    <subcellularLocation>
        <location evidence="1 7">Cell membrane</location>
        <topology evidence="1 7">Multi-pass membrane protein</topology>
    </subcellularLocation>
</comment>
<feature type="transmembrane region" description="Helical" evidence="7">
    <location>
        <begin position="152"/>
        <end position="169"/>
    </location>
</feature>
<keyword evidence="6 7" id="KW-0472">Membrane</keyword>
<gene>
    <name evidence="9" type="ORF">ABEU19_002606</name>
</gene>
<evidence type="ECO:0000256" key="5">
    <source>
        <dbReference type="ARBA" id="ARBA00022989"/>
    </source>
</evidence>
<evidence type="ECO:0000256" key="1">
    <source>
        <dbReference type="ARBA" id="ARBA00004651"/>
    </source>
</evidence>
<organism evidence="9 10">
    <name type="scientific">Prescottella soli</name>
    <dbReference type="NCBI Taxonomy" id="1543852"/>
    <lineage>
        <taxon>Bacteria</taxon>
        <taxon>Bacillati</taxon>
        <taxon>Actinomycetota</taxon>
        <taxon>Actinomycetes</taxon>
        <taxon>Mycobacteriales</taxon>
        <taxon>Nocardiaceae</taxon>
        <taxon>Prescottella</taxon>
    </lineage>
</organism>
<evidence type="ECO:0000259" key="8">
    <source>
        <dbReference type="PROSITE" id="PS50928"/>
    </source>
</evidence>
<evidence type="ECO:0000313" key="10">
    <source>
        <dbReference type="Proteomes" id="UP001629744"/>
    </source>
</evidence>
<dbReference type="EMBL" id="JBDLNU010000003">
    <property type="protein sequence ID" value="MFM1729106.1"/>
    <property type="molecule type" value="Genomic_DNA"/>
</dbReference>
<feature type="transmembrane region" description="Helical" evidence="7">
    <location>
        <begin position="111"/>
        <end position="132"/>
    </location>
</feature>
<keyword evidence="5 7" id="KW-1133">Transmembrane helix</keyword>
<name>A0ABW9FU30_9NOCA</name>
<evidence type="ECO:0000256" key="4">
    <source>
        <dbReference type="ARBA" id="ARBA00022692"/>
    </source>
</evidence>
<evidence type="ECO:0000256" key="7">
    <source>
        <dbReference type="RuleBase" id="RU363032"/>
    </source>
</evidence>
<keyword evidence="10" id="KW-1185">Reference proteome</keyword>
<evidence type="ECO:0000256" key="3">
    <source>
        <dbReference type="ARBA" id="ARBA00022475"/>
    </source>
</evidence>
<dbReference type="InterPro" id="IPR035906">
    <property type="entry name" value="MetI-like_sf"/>
</dbReference>
<feature type="domain" description="ABC transmembrane type-1" evidence="8">
    <location>
        <begin position="73"/>
        <end position="277"/>
    </location>
</feature>
<evidence type="ECO:0000256" key="2">
    <source>
        <dbReference type="ARBA" id="ARBA00022448"/>
    </source>
</evidence>
<dbReference type="PROSITE" id="PS50928">
    <property type="entry name" value="ABC_TM1"/>
    <property type="match status" value="1"/>
</dbReference>
<evidence type="ECO:0000313" key="9">
    <source>
        <dbReference type="EMBL" id="MFM1729106.1"/>
    </source>
</evidence>
<reference evidence="9 10" key="1">
    <citation type="submission" date="2023-11" db="EMBL/GenBank/DDBJ databases">
        <authorList>
            <person name="Val-Calvo J."/>
            <person name="Scortti M."/>
            <person name="Vazquez-Boland J."/>
        </authorList>
    </citation>
    <scope>NUCLEOTIDE SEQUENCE [LARGE SCALE GENOMIC DNA]</scope>
    <source>
        <strain evidence="9 10">DSM 46662</strain>
    </source>
</reference>
<dbReference type="Gene3D" id="1.10.3720.10">
    <property type="entry name" value="MetI-like"/>
    <property type="match status" value="1"/>
</dbReference>
<dbReference type="InterPro" id="IPR000515">
    <property type="entry name" value="MetI-like"/>
</dbReference>
<keyword evidence="4 7" id="KW-0812">Transmembrane</keyword>
<dbReference type="Proteomes" id="UP001629744">
    <property type="component" value="Unassembled WGS sequence"/>
</dbReference>
<feature type="transmembrane region" description="Helical" evidence="7">
    <location>
        <begin position="252"/>
        <end position="276"/>
    </location>
</feature>
<dbReference type="PANTHER" id="PTHR30183">
    <property type="entry name" value="MOLYBDENUM TRANSPORT SYSTEM PERMEASE PROTEIN MODB"/>
    <property type="match status" value="1"/>
</dbReference>
<dbReference type="CDD" id="cd06261">
    <property type="entry name" value="TM_PBP2"/>
    <property type="match status" value="1"/>
</dbReference>
<accession>A0ABW9FU30</accession>
<sequence length="291" mass="30614">MSVASVGVGVPRLRLPRSMGNFLLVVPAVTFLVLFMVAPLVSFLVRSLTGVDGEFTWQYYVEIFTTANYRAALINSLWLAIASTVVTIAVTFPAALHLARLEGRRAIAYDAILTFPLSLPGLVIGFFVIVLFGRAGLAQSASVALTGQQSLVLAYSMPGLLFAYLYFQLPRTLGILRGSASALDPDLEDVARTLGASPARITATVVLPAMWPAILSAAGIAIASSLGAYGTVAALSEGFRVLPLEIAEQGTVLQNTALAGAMAVVLAAVSVVFTVLNNLGERMIGRSEVRA</sequence>
<keyword evidence="2 7" id="KW-0813">Transport</keyword>
<feature type="transmembrane region" description="Helical" evidence="7">
    <location>
        <begin position="77"/>
        <end position="99"/>
    </location>
</feature>
<comment type="similarity">
    <text evidence="7">Belongs to the binding-protein-dependent transport system permease family.</text>
</comment>
<feature type="transmembrane region" description="Helical" evidence="7">
    <location>
        <begin position="209"/>
        <end position="232"/>
    </location>
</feature>
<feature type="transmembrane region" description="Helical" evidence="7">
    <location>
        <begin position="22"/>
        <end position="45"/>
    </location>
</feature>
<dbReference type="RefSeq" id="WP_348606234.1">
    <property type="nucleotide sequence ID" value="NZ_CP157276.1"/>
</dbReference>
<comment type="caution">
    <text evidence="9">The sequence shown here is derived from an EMBL/GenBank/DDBJ whole genome shotgun (WGS) entry which is preliminary data.</text>
</comment>
<keyword evidence="3" id="KW-1003">Cell membrane</keyword>
<dbReference type="SUPFAM" id="SSF161098">
    <property type="entry name" value="MetI-like"/>
    <property type="match status" value="1"/>
</dbReference>
<proteinExistence type="inferred from homology"/>
<evidence type="ECO:0000256" key="6">
    <source>
        <dbReference type="ARBA" id="ARBA00023136"/>
    </source>
</evidence>
<dbReference type="PANTHER" id="PTHR30183:SF3">
    <property type="entry name" value="MOLYBDENUM TRANSPORT SYSTEM PERMEASE PROTEIN MODB"/>
    <property type="match status" value="1"/>
</dbReference>
<dbReference type="Pfam" id="PF00528">
    <property type="entry name" value="BPD_transp_1"/>
    <property type="match status" value="1"/>
</dbReference>
<protein>
    <submittedName>
        <fullName evidence="9">ABC transporter permease subunit</fullName>
    </submittedName>
</protein>